<dbReference type="STRING" id="762982.HMPREF9442_00059"/>
<dbReference type="Gene3D" id="2.60.120.200">
    <property type="match status" value="2"/>
</dbReference>
<sequence length="2295" mass="259600">MIKKLFLTTQLLFCCFVLHSYAKSVYVSDSDRDLKRRNKMVKEAAMLPDSVFEYVKMEDLLDDEVYIKLAHDGWSPQEIVTIMKTALKDRKAAKNKFGYGWYAKQWLPTYGIMPGGDTLYQFVDTTYNEAMQASIARTVPTDVLNHTWPKIVYTPEDRKKGIRNAAYFRTVEHKPSSGRMHWGVVHPEDHDKLYVIPDGAGIFKTDDGGLSWSCITDNIPVRAHRSTVRHSAIPVDPDDWNHLFAFSDNSTVYETTDGGETWHRIEGATHKGYKRGYAFRDKAGNLKFIGAQQQGGVEHWASKLWISEDTCKTWTEVIVPDELKDVHPNGVGKGVWFQSVEFDPSNRDMIYIPGSRSIFYFDDGAKSTMENGKRKYNIKKMSFDVYNENRTELRNDPSDPDNKTIFPLRATSPGNMVISTINPNQMWFAAAIRNGNATALYYTEDKGKTWITLQEPSVGIGGGTVFGNEAPWNWLGGFGVNLREPNWVYGCTMSSAISSDGGKNFNQFAWSIRLTSLQDDGKYYAVTNSRHNADNHFILSHKSGRVFRGSDGGMLMKDLDVNNNQWTNIGGNMGQMLYYNIRVNEFGDQLMVGNTQDIDVQTYRYGRWGNWRGYEGSESSANPYTSTCYFSGGGGGGIENMPLSSWSTTTNYADVHTGSWYMRRTGTGAGNTFYRIDDIGRSLTNLFDNVGADVADVTFARDKGYTTIFVRTTDNILKKSIDSGNSFQYILYNGEPAKFSNTRLAADPDNSDILYLGQTGQVMRLYVNESRWEKVGEGLPNITCDHLFFHEGSGDLYFVNRASAGIYILENGSDTWRFWTKGYNSGKFSDIVMNYTTQEMVLADYGRGVWVADLEHPSDRFFKNGFALKEITHVDGRRTIGIDTKWTIPLYYYYEWTVNGVKVDNPYQYLTRALRPGDKVRLKLTLRESPDVSTFSAEYIVKETSDVKLEKKAGNALYSNGKGRIDLGYVDYFFNDFTVDLWVKPMGNGVLLANRQKEYDKGAKGWLLFVENGTLKFRYSPSNQFNKPTYEPASDEQKTIEGGNLNMGEWAHVAVTEKRDGSIRLYVNGILTGEGERYRREHTLNNSTYLSLFADAFEYAPIEAAVDELKIWNYELNEEEIRREMYSVNTDNRDGLVAYYAFNGDNLSGDLETFVGYQPRVMTRAEVTHEKMSLPISAQRAVYGVLTNGEKLFEDRGVNLLKIAVKNTTSDYQIGVYAYKAEHWLEDKSNLDARYYEVEPTGYIFRNFTVAEADTLALDFYAVEGKPFNPNKRYRLYYSEDGRKNYWNQVGDLTYNAATQTLQATNLSMQELQGKKMLVVSLKPAIEMTVEGVSNRGELIVYSEDQHTVKAHASIVEGLAEPNGEYEIVSDNDVLQPQTGFYFTKCEASSELKIRQYLGAFNDRNLVTLKGKNDEKMIPMPIELVNRITSKDLGNSMWVEKGGILVGSADNYVALHESNTVTIMGWVYLGDVDILSGTKPLLFFRSSNPSVATGLHLQNGNVRCHWNEESWSWNQSTSLYVTKEQVGQWIHLALVARPDGMDYYLNGMKYSIKRNINKGRVHSMLMLGQNQMGNTWFTGAFDQVAVWNRSLTQEEVLRYMQERVLLNDSALVAYLTMDVRDENGDLCESVQNMSLKHYGTLTQNYRSTVPFNPESRLHLNQMSETSAVQLIYPEGKNVQGEWSTFDGTSYNYVAAGRRQYDLPLSKTHYTLVYANDPQLTATDRITLRYRHVGIMEQDHLVMAIRALGSESPFEHFVEAQAVENGKAEFVVEGTLLNRASEVMFFVSPESGKRPVKVELALANGMSGHRNIMLEETAQGVPLQVKVLSGNADDVVMLEVKETAYASLDKDSVDMRNADNRFTIMIDQSKLDKMALNPITVQAVGAESAPLEFKVYLEPKVELKLKNGKDEHTFVATASTADLEVEAELLQGYLEEEVQLATIADVDNAMNIGNGTLLSNSSVTIGHLEHYESPYGKAQEGWNLIGNPYLADINITKHQNVIFDEHKVTKFVYQYNKELDNYITFDMTNYDEEQKIIPFQSYFVQTLAPEAELTVTPVAKEVTLNRRTFDYYTANEYTSVRLKLYSGDKEQDRTDIIWEESASADFVVNEDAPKFWSLSATANQLFSVAGKSAASVNTLPMDTEEIKLGLRIGTSGKLSLRLSRITGFTEDDEVVLRDKHTGAEWKLDEDNSYEFDIAQTGDVKDRFVLKVKRHGTSVGIEDRVESTGYKVYVSGNTCMIENLRGNADIQIFNVQGQLVAREKTAQHSFSVSLKPGVHVVKISENGKDYVTKIILK</sequence>
<dbReference type="InterPro" id="IPR026444">
    <property type="entry name" value="Secre_tail"/>
</dbReference>
<evidence type="ECO:0000313" key="3">
    <source>
        <dbReference type="Proteomes" id="UP000005546"/>
    </source>
</evidence>
<feature type="chain" id="PRO_5003305293" evidence="1">
    <location>
        <begin position="23"/>
        <end position="2295"/>
    </location>
</feature>
<organism evidence="2 3">
    <name type="scientific">Paraprevotella xylaniphila YIT 11841</name>
    <dbReference type="NCBI Taxonomy" id="762982"/>
    <lineage>
        <taxon>Bacteria</taxon>
        <taxon>Pseudomonadati</taxon>
        <taxon>Bacteroidota</taxon>
        <taxon>Bacteroidia</taxon>
        <taxon>Bacteroidales</taxon>
        <taxon>Prevotellaceae</taxon>
        <taxon>Paraprevotella</taxon>
    </lineage>
</organism>
<evidence type="ECO:0000313" key="2">
    <source>
        <dbReference type="EMBL" id="EGG58166.1"/>
    </source>
</evidence>
<dbReference type="SUPFAM" id="SSF49899">
    <property type="entry name" value="Concanavalin A-like lectins/glucanases"/>
    <property type="match status" value="2"/>
</dbReference>
<comment type="caution">
    <text evidence="2">The sequence shown here is derived from an EMBL/GenBank/DDBJ whole genome shotgun (WGS) entry which is preliminary data.</text>
</comment>
<dbReference type="CDD" id="cd15482">
    <property type="entry name" value="Sialidase_non-viral"/>
    <property type="match status" value="1"/>
</dbReference>
<dbReference type="InterPro" id="IPR013320">
    <property type="entry name" value="ConA-like_dom_sf"/>
</dbReference>
<gene>
    <name evidence="2" type="ORF">HMPREF9442_00059</name>
</gene>
<dbReference type="GO" id="GO:0005975">
    <property type="term" value="P:carbohydrate metabolic process"/>
    <property type="evidence" value="ECO:0007669"/>
    <property type="project" value="UniProtKB-ARBA"/>
</dbReference>
<feature type="signal peptide" evidence="1">
    <location>
        <begin position="1"/>
        <end position="22"/>
    </location>
</feature>
<name>F3QPH2_9BACT</name>
<keyword evidence="3" id="KW-1185">Reference proteome</keyword>
<dbReference type="Pfam" id="PF13385">
    <property type="entry name" value="Laminin_G_3"/>
    <property type="match status" value="2"/>
</dbReference>
<dbReference type="InterPro" id="IPR015943">
    <property type="entry name" value="WD40/YVTN_repeat-like_dom_sf"/>
</dbReference>
<dbReference type="SUPFAM" id="SSF110296">
    <property type="entry name" value="Oligoxyloglucan reducing end-specific cellobiohydrolase"/>
    <property type="match status" value="2"/>
</dbReference>
<dbReference type="EMBL" id="AFBR01000001">
    <property type="protein sequence ID" value="EGG58166.1"/>
    <property type="molecule type" value="Genomic_DNA"/>
</dbReference>
<dbReference type="eggNOG" id="COG2911">
    <property type="taxonomic scope" value="Bacteria"/>
</dbReference>
<dbReference type="Proteomes" id="UP000005546">
    <property type="component" value="Unassembled WGS sequence"/>
</dbReference>
<dbReference type="OrthoDB" id="976756at2"/>
<dbReference type="NCBIfam" id="TIGR04183">
    <property type="entry name" value="Por_Secre_tail"/>
    <property type="match status" value="1"/>
</dbReference>
<proteinExistence type="predicted"/>
<keyword evidence="1" id="KW-0732">Signal</keyword>
<dbReference type="HOGENOM" id="CLU_230211_0_0_10"/>
<protein>
    <submittedName>
        <fullName evidence="2">BNR/Asp-box repeat protein</fullName>
    </submittedName>
</protein>
<accession>F3QPH2</accession>
<dbReference type="Gene3D" id="2.130.10.10">
    <property type="entry name" value="YVTN repeat-like/Quinoprotein amine dehydrogenase"/>
    <property type="match status" value="3"/>
</dbReference>
<dbReference type="eggNOG" id="COG4409">
    <property type="taxonomic scope" value="Bacteria"/>
</dbReference>
<reference evidence="2 3" key="1">
    <citation type="submission" date="2011-02" db="EMBL/GenBank/DDBJ databases">
        <authorList>
            <person name="Weinstock G."/>
            <person name="Sodergren E."/>
            <person name="Clifton S."/>
            <person name="Fulton L."/>
            <person name="Fulton B."/>
            <person name="Courtney L."/>
            <person name="Fronick C."/>
            <person name="Harrison M."/>
            <person name="Strong C."/>
            <person name="Farmer C."/>
            <person name="Delahaunty K."/>
            <person name="Markovic C."/>
            <person name="Hall O."/>
            <person name="Minx P."/>
            <person name="Tomlinson C."/>
            <person name="Mitreva M."/>
            <person name="Hou S."/>
            <person name="Chen J."/>
            <person name="Wollam A."/>
            <person name="Pepin K.H."/>
            <person name="Johnson M."/>
            <person name="Bhonagiri V."/>
            <person name="Zhang X."/>
            <person name="Suruliraj S."/>
            <person name="Warren W."/>
            <person name="Chinwalla A."/>
            <person name="Mardis E.R."/>
            <person name="Wilson R.K."/>
        </authorList>
    </citation>
    <scope>NUCLEOTIDE SEQUENCE [LARGE SCALE GENOMIC DNA]</scope>
    <source>
        <strain evidence="2 3">YIT 11841</strain>
    </source>
</reference>
<evidence type="ECO:0000256" key="1">
    <source>
        <dbReference type="SAM" id="SignalP"/>
    </source>
</evidence>
<dbReference type="GO" id="GO:0004553">
    <property type="term" value="F:hydrolase activity, hydrolyzing O-glycosyl compounds"/>
    <property type="evidence" value="ECO:0007669"/>
    <property type="project" value="UniProtKB-ARBA"/>
</dbReference>